<comment type="caution">
    <text evidence="1">The sequence shown here is derived from an EMBL/GenBank/DDBJ whole genome shotgun (WGS) entry which is preliminary data.</text>
</comment>
<dbReference type="AlphaFoldDB" id="A0A3A9Y4E7"/>
<evidence type="ECO:0000313" key="2">
    <source>
        <dbReference type="Proteomes" id="UP000275865"/>
    </source>
</evidence>
<protein>
    <submittedName>
        <fullName evidence="1">Uncharacterized protein</fullName>
    </submittedName>
</protein>
<name>A0A3A9Y4E7_9ACTN</name>
<accession>A0A3A9Y4E7</accession>
<evidence type="ECO:0000313" key="1">
    <source>
        <dbReference type="EMBL" id="RKN32335.1"/>
    </source>
</evidence>
<reference evidence="1 2" key="1">
    <citation type="submission" date="2018-09" db="EMBL/GenBank/DDBJ databases">
        <title>Micromonospora sp. nov. MS1-9, isolated from a root of Musa sp.</title>
        <authorList>
            <person name="Kuncharoen N."/>
            <person name="Kudo T."/>
            <person name="Ohkuma M."/>
            <person name="Yuki M."/>
            <person name="Tanasupawat S."/>
        </authorList>
    </citation>
    <scope>NUCLEOTIDE SEQUENCE [LARGE SCALE GENOMIC DNA]</scope>
    <source>
        <strain evidence="1 2">MS1-9</strain>
    </source>
</reference>
<dbReference type="EMBL" id="RAZT01000006">
    <property type="protein sequence ID" value="RKN32335.1"/>
    <property type="molecule type" value="Genomic_DNA"/>
</dbReference>
<sequence length="181" mass="19704">MSPVQAQKIMAIRISTRPIPDQPWSACSSRHSRIGDRLWNHSPDGERRQWLIEGGDDRLWVAVRDLDRSMNPESGSGSASSRRVWALTGDRWQEQSGLPDDSFAAVAANGGVLAVTGVYGGGGYCVDGRYVDKPALGGRQRDGGEAFIVRVLRDDPIVMSYPTGIFLGTGSGVDRSWTRLS</sequence>
<organism evidence="1 2">
    <name type="scientific">Micromonospora musae</name>
    <dbReference type="NCBI Taxonomy" id="1894970"/>
    <lineage>
        <taxon>Bacteria</taxon>
        <taxon>Bacillati</taxon>
        <taxon>Actinomycetota</taxon>
        <taxon>Actinomycetes</taxon>
        <taxon>Micromonosporales</taxon>
        <taxon>Micromonosporaceae</taxon>
        <taxon>Micromonospora</taxon>
    </lineage>
</organism>
<proteinExistence type="predicted"/>
<dbReference type="Proteomes" id="UP000275865">
    <property type="component" value="Unassembled WGS sequence"/>
</dbReference>
<gene>
    <name evidence="1" type="ORF">D7044_13865</name>
</gene>